<evidence type="ECO:0000256" key="1">
    <source>
        <dbReference type="ARBA" id="ARBA00004123"/>
    </source>
</evidence>
<sequence>MGALQAPVYFLTQENTWMLTLMHSSSNIWVKHGWKRFRRVNGLVVGDRCHFTLVNPDEDKYHRHETNQNIRSFHDQTVLWDNEKGWVF</sequence>
<dbReference type="InterPro" id="IPR015300">
    <property type="entry name" value="DNA-bd_pseudobarrel_sf"/>
</dbReference>
<evidence type="ECO:0000313" key="7">
    <source>
        <dbReference type="EMBL" id="KAG6392952.1"/>
    </source>
</evidence>
<proteinExistence type="predicted"/>
<dbReference type="Gene3D" id="2.40.330.10">
    <property type="entry name" value="DNA-binding pseudobarrel domain"/>
    <property type="match status" value="1"/>
</dbReference>
<dbReference type="AlphaFoldDB" id="A0A8X8Z5L1"/>
<gene>
    <name evidence="7" type="ORF">SASPL_147181</name>
</gene>
<evidence type="ECO:0000256" key="4">
    <source>
        <dbReference type="ARBA" id="ARBA00023163"/>
    </source>
</evidence>
<keyword evidence="8" id="KW-1185">Reference proteome</keyword>
<dbReference type="PROSITE" id="PS50863">
    <property type="entry name" value="B3"/>
    <property type="match status" value="1"/>
</dbReference>
<keyword evidence="4" id="KW-0804">Transcription</keyword>
<feature type="domain" description="TF-B3" evidence="6">
    <location>
        <begin position="1"/>
        <end position="69"/>
    </location>
</feature>
<evidence type="ECO:0000256" key="5">
    <source>
        <dbReference type="ARBA" id="ARBA00023242"/>
    </source>
</evidence>
<dbReference type="EMBL" id="PNBA02000018">
    <property type="protein sequence ID" value="KAG6392952.1"/>
    <property type="molecule type" value="Genomic_DNA"/>
</dbReference>
<evidence type="ECO:0000313" key="8">
    <source>
        <dbReference type="Proteomes" id="UP000298416"/>
    </source>
</evidence>
<comment type="subcellular location">
    <subcellularLocation>
        <location evidence="1">Nucleus</location>
    </subcellularLocation>
</comment>
<organism evidence="7">
    <name type="scientific">Salvia splendens</name>
    <name type="common">Scarlet sage</name>
    <dbReference type="NCBI Taxonomy" id="180675"/>
    <lineage>
        <taxon>Eukaryota</taxon>
        <taxon>Viridiplantae</taxon>
        <taxon>Streptophyta</taxon>
        <taxon>Embryophyta</taxon>
        <taxon>Tracheophyta</taxon>
        <taxon>Spermatophyta</taxon>
        <taxon>Magnoliopsida</taxon>
        <taxon>eudicotyledons</taxon>
        <taxon>Gunneridae</taxon>
        <taxon>Pentapetalae</taxon>
        <taxon>asterids</taxon>
        <taxon>lamiids</taxon>
        <taxon>Lamiales</taxon>
        <taxon>Lamiaceae</taxon>
        <taxon>Nepetoideae</taxon>
        <taxon>Mentheae</taxon>
        <taxon>Salviinae</taxon>
        <taxon>Salvia</taxon>
        <taxon>Salvia subgen. Calosphace</taxon>
        <taxon>core Calosphace</taxon>
    </lineage>
</organism>
<comment type="caution">
    <text evidence="7">The sequence shown here is derived from an EMBL/GenBank/DDBJ whole genome shotgun (WGS) entry which is preliminary data.</text>
</comment>
<keyword evidence="3" id="KW-0238">DNA-binding</keyword>
<dbReference type="SUPFAM" id="SSF101936">
    <property type="entry name" value="DNA-binding pseudobarrel domain"/>
    <property type="match status" value="1"/>
</dbReference>
<dbReference type="Proteomes" id="UP000298416">
    <property type="component" value="Unassembled WGS sequence"/>
</dbReference>
<evidence type="ECO:0000256" key="2">
    <source>
        <dbReference type="ARBA" id="ARBA00023015"/>
    </source>
</evidence>
<protein>
    <recommendedName>
        <fullName evidence="6">TF-B3 domain-containing protein</fullName>
    </recommendedName>
</protein>
<reference evidence="7" key="2">
    <citation type="submission" date="2020-08" db="EMBL/GenBank/DDBJ databases">
        <title>Plant Genome Project.</title>
        <authorList>
            <person name="Zhang R.-G."/>
        </authorList>
    </citation>
    <scope>NUCLEOTIDE SEQUENCE</scope>
    <source>
        <strain evidence="7">Huo1</strain>
        <tissue evidence="7">Leaf</tissue>
    </source>
</reference>
<keyword evidence="5" id="KW-0539">Nucleus</keyword>
<dbReference type="GO" id="GO:0003677">
    <property type="term" value="F:DNA binding"/>
    <property type="evidence" value="ECO:0007669"/>
    <property type="project" value="UniProtKB-KW"/>
</dbReference>
<evidence type="ECO:0000259" key="6">
    <source>
        <dbReference type="PROSITE" id="PS50863"/>
    </source>
</evidence>
<dbReference type="InterPro" id="IPR003340">
    <property type="entry name" value="B3_DNA-bd"/>
</dbReference>
<accession>A0A8X8Z5L1</accession>
<dbReference type="GO" id="GO:0005634">
    <property type="term" value="C:nucleus"/>
    <property type="evidence" value="ECO:0007669"/>
    <property type="project" value="UniProtKB-SubCell"/>
</dbReference>
<keyword evidence="2" id="KW-0805">Transcription regulation</keyword>
<name>A0A8X8Z5L1_SALSN</name>
<reference evidence="7" key="1">
    <citation type="submission" date="2018-01" db="EMBL/GenBank/DDBJ databases">
        <authorList>
            <person name="Mao J.F."/>
        </authorList>
    </citation>
    <scope>NUCLEOTIDE SEQUENCE</scope>
    <source>
        <strain evidence="7">Huo1</strain>
        <tissue evidence="7">Leaf</tissue>
    </source>
</reference>
<evidence type="ECO:0000256" key="3">
    <source>
        <dbReference type="ARBA" id="ARBA00023125"/>
    </source>
</evidence>